<evidence type="ECO:0000313" key="2">
    <source>
        <dbReference type="Proteomes" id="UP000195089"/>
    </source>
</evidence>
<sequence length="67" mass="7481">MEKGDYSDAVSQHNKVWSLQYGQIGEALTILSSEEEVAYINTTLTRSLTYSGNSIVGWSKKQNPEIN</sequence>
<organism evidence="1 2">
    <name type="scientific">Bacillus thuringiensis serovar pingluonsis</name>
    <dbReference type="NCBI Taxonomy" id="180881"/>
    <lineage>
        <taxon>Bacteria</taxon>
        <taxon>Bacillati</taxon>
        <taxon>Bacillota</taxon>
        <taxon>Bacilli</taxon>
        <taxon>Bacillales</taxon>
        <taxon>Bacillaceae</taxon>
        <taxon>Bacillus</taxon>
        <taxon>Bacillus cereus group</taxon>
    </lineage>
</organism>
<accession>A0A243B1J5</accession>
<proteinExistence type="predicted"/>
<dbReference type="InterPro" id="IPR046208">
    <property type="entry name" value="DUF6241"/>
</dbReference>
<dbReference type="Pfam" id="PF19754">
    <property type="entry name" value="DUF6241"/>
    <property type="match status" value="1"/>
</dbReference>
<reference evidence="1 2" key="1">
    <citation type="submission" date="2016-10" db="EMBL/GenBank/DDBJ databases">
        <title>Comparative genomics of Bacillus thuringiensis reveals a path to pathogens against multiple invertebrate hosts.</title>
        <authorList>
            <person name="Zheng J."/>
            <person name="Gao Q."/>
            <person name="Liu H."/>
            <person name="Peng D."/>
            <person name="Ruan L."/>
            <person name="Sun M."/>
        </authorList>
    </citation>
    <scope>NUCLEOTIDE SEQUENCE [LARGE SCALE GENOMIC DNA]</scope>
    <source>
        <strain evidence="1">BGSC 4BX1</strain>
    </source>
</reference>
<dbReference type="AlphaFoldDB" id="A0A243B1J5"/>
<dbReference type="EMBL" id="NFDL01000100">
    <property type="protein sequence ID" value="OTY37809.1"/>
    <property type="molecule type" value="Genomic_DNA"/>
</dbReference>
<evidence type="ECO:0000313" key="1">
    <source>
        <dbReference type="EMBL" id="OTY37809.1"/>
    </source>
</evidence>
<dbReference type="Proteomes" id="UP000195089">
    <property type="component" value="Unassembled WGS sequence"/>
</dbReference>
<gene>
    <name evidence="1" type="ORF">BK742_23675</name>
</gene>
<protein>
    <submittedName>
        <fullName evidence="1">Uncharacterized protein</fullName>
    </submittedName>
</protein>
<name>A0A243B1J5_BACTU</name>
<comment type="caution">
    <text evidence="1">The sequence shown here is derived from an EMBL/GenBank/DDBJ whole genome shotgun (WGS) entry which is preliminary data.</text>
</comment>